<reference evidence="6 7" key="1">
    <citation type="submission" date="2018-04" db="EMBL/GenBank/DDBJ databases">
        <title>Genomic Encyclopedia of Type Strains, Phase IV (KMG-IV): sequencing the most valuable type-strain genomes for metagenomic binning, comparative biology and taxonomic classification.</title>
        <authorList>
            <person name="Goeker M."/>
        </authorList>
    </citation>
    <scope>NUCLEOTIDE SEQUENCE [LARGE SCALE GENOMIC DNA]</scope>
    <source>
        <strain evidence="6 7">DSM 104150</strain>
    </source>
</reference>
<dbReference type="SUPFAM" id="SSF81324">
    <property type="entry name" value="Voltage-gated potassium channels"/>
    <property type="match status" value="1"/>
</dbReference>
<evidence type="ECO:0000256" key="5">
    <source>
        <dbReference type="SAM" id="Phobius"/>
    </source>
</evidence>
<evidence type="ECO:0000313" key="6">
    <source>
        <dbReference type="EMBL" id="PXV71232.1"/>
    </source>
</evidence>
<comment type="caution">
    <text evidence="6">The sequence shown here is derived from an EMBL/GenBank/DDBJ whole genome shotgun (WGS) entry which is preliminary data.</text>
</comment>
<feature type="transmembrane region" description="Helical" evidence="5">
    <location>
        <begin position="12"/>
        <end position="31"/>
    </location>
</feature>
<dbReference type="OrthoDB" id="6717392at2"/>
<protein>
    <submittedName>
        <fullName evidence="6">Ion transport protein</fullName>
    </submittedName>
</protein>
<name>A0A318EK12_9GAMM</name>
<dbReference type="Gene3D" id="1.20.120.350">
    <property type="entry name" value="Voltage-gated potassium channels. Chain C"/>
    <property type="match status" value="1"/>
</dbReference>
<proteinExistence type="predicted"/>
<sequence length="262" mass="30054">MSAIVPPTEQRRIGALDWIMLVLAILSIALLCWETFWELPAETTRWIIRTDIAICAIFAVEFAWRWRRNGWAWGYLGRNWYEIIGMIPLSEPALRGFRLFRILRILVLLSRFGRAADRAFGDEFFYRLVNRFSSAIVDAIKAPITAGVLGEVAAVMSKGHYTQNIARALLENEREIEAMLAEKLREDPQAGRLSRLPFYDDIVQSVTRAGFRVVLEVLRDPRTDELVADMLRENLMQLRGAVLQHGAELEAERRKKAAQEPV</sequence>
<organism evidence="6 7">
    <name type="scientific">Sinimarinibacterium flocculans</name>
    <dbReference type="NCBI Taxonomy" id="985250"/>
    <lineage>
        <taxon>Bacteria</taxon>
        <taxon>Pseudomonadati</taxon>
        <taxon>Pseudomonadota</taxon>
        <taxon>Gammaproteobacteria</taxon>
        <taxon>Nevskiales</taxon>
        <taxon>Nevskiaceae</taxon>
        <taxon>Sinimarinibacterium</taxon>
    </lineage>
</organism>
<dbReference type="AlphaFoldDB" id="A0A318EK12"/>
<accession>A0A318EK12</accession>
<comment type="subcellular location">
    <subcellularLocation>
        <location evidence="1">Membrane</location>
        <topology evidence="1">Multi-pass membrane protein</topology>
    </subcellularLocation>
</comment>
<evidence type="ECO:0000256" key="4">
    <source>
        <dbReference type="ARBA" id="ARBA00023136"/>
    </source>
</evidence>
<dbReference type="InterPro" id="IPR027359">
    <property type="entry name" value="Volt_channel_dom_sf"/>
</dbReference>
<keyword evidence="4 5" id="KW-0472">Membrane</keyword>
<evidence type="ECO:0000256" key="2">
    <source>
        <dbReference type="ARBA" id="ARBA00022692"/>
    </source>
</evidence>
<evidence type="ECO:0000256" key="3">
    <source>
        <dbReference type="ARBA" id="ARBA00022989"/>
    </source>
</evidence>
<keyword evidence="3 5" id="KW-1133">Transmembrane helix</keyword>
<dbReference type="GO" id="GO:0016020">
    <property type="term" value="C:membrane"/>
    <property type="evidence" value="ECO:0007669"/>
    <property type="project" value="UniProtKB-SubCell"/>
</dbReference>
<keyword evidence="2 5" id="KW-0812">Transmembrane</keyword>
<dbReference type="EMBL" id="QICN01000001">
    <property type="protein sequence ID" value="PXV71232.1"/>
    <property type="molecule type" value="Genomic_DNA"/>
</dbReference>
<evidence type="ECO:0000313" key="7">
    <source>
        <dbReference type="Proteomes" id="UP000248330"/>
    </source>
</evidence>
<dbReference type="RefSeq" id="WP_110263368.1">
    <property type="nucleotide sequence ID" value="NZ_CAKZQT010000007.1"/>
</dbReference>
<dbReference type="Proteomes" id="UP000248330">
    <property type="component" value="Unassembled WGS sequence"/>
</dbReference>
<keyword evidence="7" id="KW-1185">Reference proteome</keyword>
<evidence type="ECO:0000256" key="1">
    <source>
        <dbReference type="ARBA" id="ARBA00004141"/>
    </source>
</evidence>
<gene>
    <name evidence="6" type="ORF">C8D93_101277</name>
</gene>